<feature type="chain" id="PRO_5005857513" evidence="7">
    <location>
        <begin position="17"/>
        <end position="487"/>
    </location>
</feature>
<dbReference type="OrthoDB" id="9974421at2759"/>
<evidence type="ECO:0000256" key="2">
    <source>
        <dbReference type="ARBA" id="ARBA00022729"/>
    </source>
</evidence>
<dbReference type="Proteomes" id="UP000053240">
    <property type="component" value="Unassembled WGS sequence"/>
</dbReference>
<evidence type="ECO:0000256" key="7">
    <source>
        <dbReference type="SAM" id="SignalP"/>
    </source>
</evidence>
<feature type="domain" description="AB hydrolase-1" evidence="8">
    <location>
        <begin position="158"/>
        <end position="452"/>
    </location>
</feature>
<dbReference type="AlphaFoldDB" id="A0A0N0PE67"/>
<dbReference type="Pfam" id="PF00561">
    <property type="entry name" value="Abhydrolase_1"/>
    <property type="match status" value="1"/>
</dbReference>
<organism evidence="9 10">
    <name type="scientific">Papilio machaon</name>
    <name type="common">Old World swallowtail butterfly</name>
    <dbReference type="NCBI Taxonomy" id="76193"/>
    <lineage>
        <taxon>Eukaryota</taxon>
        <taxon>Metazoa</taxon>
        <taxon>Ecdysozoa</taxon>
        <taxon>Arthropoda</taxon>
        <taxon>Hexapoda</taxon>
        <taxon>Insecta</taxon>
        <taxon>Pterygota</taxon>
        <taxon>Neoptera</taxon>
        <taxon>Endopterygota</taxon>
        <taxon>Lepidoptera</taxon>
        <taxon>Glossata</taxon>
        <taxon>Ditrysia</taxon>
        <taxon>Papilionoidea</taxon>
        <taxon>Papilionidae</taxon>
        <taxon>Papilioninae</taxon>
        <taxon>Papilio</taxon>
    </lineage>
</organism>
<feature type="signal peptide" evidence="7">
    <location>
        <begin position="1"/>
        <end position="16"/>
    </location>
</feature>
<comment type="similarity">
    <text evidence="1">Belongs to the AB hydrolase superfamily. Lipase family.</text>
</comment>
<keyword evidence="3" id="KW-0378">Hydrolase</keyword>
<dbReference type="InParanoid" id="A0A0N0PE67"/>
<evidence type="ECO:0000313" key="9">
    <source>
        <dbReference type="EMBL" id="KPJ18326.1"/>
    </source>
</evidence>
<dbReference type="Gene3D" id="3.40.50.1820">
    <property type="entry name" value="alpha/beta hydrolase"/>
    <property type="match status" value="1"/>
</dbReference>
<dbReference type="InterPro" id="IPR000073">
    <property type="entry name" value="AB_hydrolase_1"/>
</dbReference>
<protein>
    <submittedName>
        <fullName evidence="9">Lipase 3</fullName>
    </submittedName>
</protein>
<dbReference type="SUPFAM" id="SSF53474">
    <property type="entry name" value="alpha/beta-Hydrolases"/>
    <property type="match status" value="1"/>
</dbReference>
<evidence type="ECO:0000259" key="8">
    <source>
        <dbReference type="Pfam" id="PF00561"/>
    </source>
</evidence>
<dbReference type="GO" id="GO:0016042">
    <property type="term" value="P:lipid catabolic process"/>
    <property type="evidence" value="ECO:0007669"/>
    <property type="project" value="UniProtKB-KW"/>
</dbReference>
<dbReference type="EMBL" id="KQ460044">
    <property type="protein sequence ID" value="KPJ18326.1"/>
    <property type="molecule type" value="Genomic_DNA"/>
</dbReference>
<reference evidence="9 10" key="1">
    <citation type="journal article" date="2015" name="Nat. Commun.">
        <title>Outbred genome sequencing and CRISPR/Cas9 gene editing in butterflies.</title>
        <authorList>
            <person name="Li X."/>
            <person name="Fan D."/>
            <person name="Zhang W."/>
            <person name="Liu G."/>
            <person name="Zhang L."/>
            <person name="Zhao L."/>
            <person name="Fang X."/>
            <person name="Chen L."/>
            <person name="Dong Y."/>
            <person name="Chen Y."/>
            <person name="Ding Y."/>
            <person name="Zhao R."/>
            <person name="Feng M."/>
            <person name="Zhu Y."/>
            <person name="Feng Y."/>
            <person name="Jiang X."/>
            <person name="Zhu D."/>
            <person name="Xiang H."/>
            <person name="Feng X."/>
            <person name="Li S."/>
            <person name="Wang J."/>
            <person name="Zhang G."/>
            <person name="Kronforst M.R."/>
            <person name="Wang W."/>
        </authorList>
    </citation>
    <scope>NUCLEOTIDE SEQUENCE [LARGE SCALE GENOMIC DNA]</scope>
    <source>
        <strain evidence="9">Ya'a_city_454_Pm</strain>
        <tissue evidence="9">Whole body</tissue>
    </source>
</reference>
<accession>A0A0N0PE67</accession>
<keyword evidence="5" id="KW-0443">Lipid metabolism</keyword>
<gene>
    <name evidence="9" type="ORF">RR48_04772</name>
</gene>
<name>A0A0N0PE67_PAPMA</name>
<evidence type="ECO:0000313" key="10">
    <source>
        <dbReference type="Proteomes" id="UP000053240"/>
    </source>
</evidence>
<evidence type="ECO:0000256" key="4">
    <source>
        <dbReference type="ARBA" id="ARBA00022963"/>
    </source>
</evidence>
<keyword evidence="4" id="KW-0442">Lipid degradation</keyword>
<evidence type="ECO:0000256" key="1">
    <source>
        <dbReference type="ARBA" id="ARBA00010701"/>
    </source>
</evidence>
<evidence type="ECO:0000256" key="5">
    <source>
        <dbReference type="ARBA" id="ARBA00023098"/>
    </source>
</evidence>
<dbReference type="InterPro" id="IPR029058">
    <property type="entry name" value="AB_hydrolase_fold"/>
</dbReference>
<dbReference type="KEGG" id="pmac:106721391"/>
<keyword evidence="6" id="KW-0325">Glycoprotein</keyword>
<keyword evidence="10" id="KW-1185">Reference proteome</keyword>
<dbReference type="GO" id="GO:0016787">
    <property type="term" value="F:hydrolase activity"/>
    <property type="evidence" value="ECO:0007669"/>
    <property type="project" value="UniProtKB-KW"/>
</dbReference>
<proteinExistence type="inferred from homology"/>
<dbReference type="PANTHER" id="PTHR11005">
    <property type="entry name" value="LYSOSOMAL ACID LIPASE-RELATED"/>
    <property type="match status" value="1"/>
</dbReference>
<sequence>MYTTLVYFIFVSGVTSFSTTLNLSDFFADQSHNFINFLEERGNEMEDAFSSSYARAMKMKNSFDNYVEEQQNKISTEINSYIENVKDRGLQIANSFSYVPTQDAASALPVPDAALTVPARVTRLGYSCETHTVISQGYVLNLHRIPHSKGGGNISSKTVLLQHGLFASSADWILNGPDKALAYVLADAGYDVWMSNVRGNVYSAEHASLKRNTKSYWNFSWHDIALYDIPAIIDYIMKLKGEDTKITYIGHSMGTTILFAMLTLRPEYNRVLTAGYALAPVAFMSDIKSPIKALAPLASNVARMEMMYGSHEFLPKNSMFGKLVTSCNNEYVDNKLCRNAIFQICGDNEKQYNETLLPVFLAHFGAGTSWKTIVHYAQEIMAKGRFQFFDLGPWNNKRIYGTENPPEYDLSKITLPIKLFWAQNDLLSTEKDVKNLQERLPATTDVYLVPHPKFNHLDYLWAIDAPSLLNSEIITSLQNSFENFPNN</sequence>
<dbReference type="FunFam" id="3.40.50.1820:FF:000057">
    <property type="entry name" value="Lipase"/>
    <property type="match status" value="1"/>
</dbReference>
<evidence type="ECO:0000256" key="6">
    <source>
        <dbReference type="ARBA" id="ARBA00023180"/>
    </source>
</evidence>
<keyword evidence="2 7" id="KW-0732">Signal</keyword>
<evidence type="ECO:0000256" key="3">
    <source>
        <dbReference type="ARBA" id="ARBA00022801"/>
    </source>
</evidence>